<dbReference type="InterPro" id="IPR046791">
    <property type="entry name" value="Polycystin_dom"/>
</dbReference>
<feature type="transmembrane region" description="Helical" evidence="10">
    <location>
        <begin position="1568"/>
        <end position="1594"/>
    </location>
</feature>
<feature type="transmembrane region" description="Helical" evidence="10">
    <location>
        <begin position="1978"/>
        <end position="1996"/>
    </location>
</feature>
<feature type="transmembrane region" description="Helical" evidence="10">
    <location>
        <begin position="1606"/>
        <end position="1633"/>
    </location>
</feature>
<evidence type="ECO:0000259" key="12">
    <source>
        <dbReference type="PROSITE" id="PS50221"/>
    </source>
</evidence>
<name>A0AAV6FZK0_9TELE</name>
<dbReference type="GO" id="GO:0005261">
    <property type="term" value="F:monoatomic cation channel activity"/>
    <property type="evidence" value="ECO:0007669"/>
    <property type="project" value="TreeGrafter"/>
</dbReference>
<evidence type="ECO:0000313" key="14">
    <source>
        <dbReference type="EMBL" id="KAG5268140.1"/>
    </source>
</evidence>
<feature type="transmembrane region" description="Helical" evidence="10">
    <location>
        <begin position="2122"/>
        <end position="2143"/>
    </location>
</feature>
<evidence type="ECO:0000256" key="3">
    <source>
        <dbReference type="ARBA" id="ARBA00022692"/>
    </source>
</evidence>
<keyword evidence="3 10" id="KW-0812">Transmembrane</keyword>
<reference evidence="14" key="1">
    <citation type="submission" date="2020-10" db="EMBL/GenBank/DDBJ databases">
        <title>Chromosome-scale genome assembly of the Allis shad, Alosa alosa.</title>
        <authorList>
            <person name="Margot Z."/>
            <person name="Christophe K."/>
            <person name="Cabau C."/>
            <person name="Louis A."/>
            <person name="Berthelot C."/>
            <person name="Parey E."/>
            <person name="Roest Crollius H."/>
            <person name="Montfort J."/>
            <person name="Robinson-Rechavi M."/>
            <person name="Bucao C."/>
            <person name="Bouchez O."/>
            <person name="Gislard M."/>
            <person name="Lluch J."/>
            <person name="Milhes M."/>
            <person name="Lampietro C."/>
            <person name="Lopez Roques C."/>
            <person name="Donnadieu C."/>
            <person name="Braasch I."/>
            <person name="Desvignes T."/>
            <person name="Postlethwait J."/>
            <person name="Bobe J."/>
            <person name="Guiguen Y."/>
        </authorList>
    </citation>
    <scope>NUCLEOTIDE SEQUENCE</scope>
    <source>
        <strain evidence="14">M-15738</strain>
        <tissue evidence="14">Blood</tissue>
    </source>
</reference>
<dbReference type="Pfam" id="PF20519">
    <property type="entry name" value="Polycystin_dom"/>
    <property type="match status" value="1"/>
</dbReference>
<dbReference type="InterPro" id="IPR013122">
    <property type="entry name" value="PKD1_2_channel"/>
</dbReference>
<comment type="subcellular location">
    <subcellularLocation>
        <location evidence="1">Membrane</location>
        <topology evidence="1">Multi-pass membrane protein</topology>
    </subcellularLocation>
</comment>
<gene>
    <name evidence="14" type="ORF">AALO_G00208670</name>
</gene>
<evidence type="ECO:0000256" key="10">
    <source>
        <dbReference type="SAM" id="Phobius"/>
    </source>
</evidence>
<feature type="transmembrane region" description="Helical" evidence="10">
    <location>
        <begin position="1391"/>
        <end position="1409"/>
    </location>
</feature>
<keyword evidence="4" id="KW-0677">Repeat</keyword>
<feature type="transmembrane region" description="Helical" evidence="10">
    <location>
        <begin position="1943"/>
        <end position="1966"/>
    </location>
</feature>
<feature type="domain" description="REJ" evidence="13">
    <location>
        <begin position="21"/>
        <end position="827"/>
    </location>
</feature>
<feature type="transmembrane region" description="Helical" evidence="10">
    <location>
        <begin position="1187"/>
        <end position="1205"/>
    </location>
</feature>
<feature type="region of interest" description="Disordered" evidence="9">
    <location>
        <begin position="321"/>
        <end position="369"/>
    </location>
</feature>
<dbReference type="EMBL" id="JADWDJ010000016">
    <property type="protein sequence ID" value="KAG5268140.1"/>
    <property type="molecule type" value="Genomic_DNA"/>
</dbReference>
<dbReference type="PROSITE" id="PS50095">
    <property type="entry name" value="PLAT"/>
    <property type="match status" value="1"/>
</dbReference>
<dbReference type="InterPro" id="IPR057244">
    <property type="entry name" value="GAIN_B"/>
</dbReference>
<feature type="domain" description="PLAT" evidence="11">
    <location>
        <begin position="1230"/>
        <end position="1347"/>
    </location>
</feature>
<feature type="transmembrane region" description="Helical" evidence="10">
    <location>
        <begin position="2025"/>
        <end position="2045"/>
    </location>
</feature>
<evidence type="ECO:0000256" key="6">
    <source>
        <dbReference type="ARBA" id="ARBA00023136"/>
    </source>
</evidence>
<evidence type="ECO:0000313" key="15">
    <source>
        <dbReference type="Proteomes" id="UP000823561"/>
    </source>
</evidence>
<feature type="region of interest" description="Disordered" evidence="9">
    <location>
        <begin position="2229"/>
        <end position="2263"/>
    </location>
</feature>
<evidence type="ECO:0000256" key="9">
    <source>
        <dbReference type="SAM" id="MobiDB-lite"/>
    </source>
</evidence>
<comment type="caution">
    <text evidence="8">Lacks conserved residue(s) required for the propagation of feature annotation.</text>
</comment>
<dbReference type="InterPro" id="IPR001024">
    <property type="entry name" value="PLAT/LH2_dom"/>
</dbReference>
<proteinExistence type="inferred from homology"/>
<dbReference type="SMART" id="SM00308">
    <property type="entry name" value="LH2"/>
    <property type="match status" value="1"/>
</dbReference>
<sequence>MHNLVSSASLNDHIFVTSEHCLPPPVKNMGPHKIQVQRDQSVRLAVTYEAVEIQCDMYQGLQYTWMAYDSSGSQIQLASVETHKQNIELPAFFLHYGIYRAVAKVQIKGSVVYSNYSVCVEVGPRPPISIIQGATNLFISRHDNTLITLNGEQSHDPDFPQIPLSYSWHCRPLSRTEGRCFQESLQLVPRSLPQLVFPVSALNPIFDQFKFTLTVQSGGRSSSSEMFVTITPNTMRNLQINCGHCQGTGVNWNEQFSAEAFFEKDTFVSEDVVFSWKLYIVNGTNRFISEASPTPSFESIHKTTFDDFSEFLPESINIPEHQVPDALQSDSTGRGGGPRAPTARMKPRGTHGHSPAPSAPRGSYEEGEALVSWGRWRTEGKPEEAQTLPADQPDEVTRLGDVWNARQSPGDYDDASDLVLMGETDSHLSGIPVIFEEGGSGAPAENDSDRPLTREHHRATGEPDLLRTGLSGYLAEEETSSAHFYLTDYDFPFIGIEEGDSGTYAGRPTGVGFAWENGGRDLVSEPDHPEESFLMDSKRPGLAVAERTLLDLARELVDPVVLESHTVAGISSSVITLKPYSLSPNRHYMLAVTASERRTAVGKSQLFFTTLPTAAPEGMACLVQPSEGLELLTLFSVFCASGREDLLYKYSYTVGKSPAVVLYEGRDFQHYFHLPSGGHENDYTVTVYTVIENKCGATTKACAATVKVLPRFQRSAPLSHAPEQDLLAYATRNLSRLTQMGSVRDVQNAVSLLAGVLGRLRQEPVSSQELLGPTHNALVTALCCLTPRDERLLAQNINILTDLMEVTDQVTLHSAKLLIKHIQDLSALFPKERGSGDVPSLEKRVVNAFVSALSHTLTALCRFSKEGIELTSDVLRTITDVSLKDMTLSRASECFLNTSFLEIKTWRCDQLPTNSFSIGPATFHHPVGMDTFTAGLRDGLNSCLISQLWHFKQNPYYWGKTPVELTGDIADLRLYNCTTWRKIRVRHLDLPLSIEFQRKPTNTARASEVTLLHGEVNVHQFNVTPELLSQAVQATVVFRRPANRTFTIMLLFRMSERPTPVLYSMKRMHQWDGDTVHMLFPSSHLQDGGIGYVSILSADYGKTSRNKYVAPSVNYTLQIESVHCLSWDGQREWTHEDCTPQPGSSHVRINCSCSHLSPLTVAYGAVQSHVDVGDAAVYAMPSNNLTLSWVIALSLVAYALMLMVCKRADGHCERSEAPHVLPDCAPLHQQLYSVTIDTGLRSRSIMTAKVYLVLYGEEGVSETKELYIPERSLFARNSKDTFILSTAERLGSIWKVRLWHDSAGPSPSWYVSHVLVRELPSWSSWLFLGECWLAVDEHDGKVERKLTVCKQGLGLGQLLYMKLTEYLEDVHPWFSVFSCPPRGAFTRVQRLTVCLLLHLGCMCASAALVDGQHEPNSLEQGVMDVSMVTGLLSALSVLPAGFLISLLFRLGQSDKRKKSARRLLKDCSVSDISTVEAYQDAFHEGLCEPRSSQGNQSLAQEAWSDRYEHNTGRLGYAAASVHSHKRALGTPDSISISFDGSKMPSENFKDSLQSSPSSERGCSFKPPVLGWCFYVAWSLCLCLCVTSAVLTGILGLKFSPTKSLLWTYSLLLSVLACAFVICPGLIFMVAVVVSMWWRNRSDFFDVSSQTKSIVEAHKYWMQSGRSSVLGLHNQSMTRSTYFDTVVQARQRVRYLRLARPPSPDLLRRTFKRLRKTTLIRRFLSEVSLYVAMLVLLLFVAHGKSCNNKYGLTQAIKTQLRRGPYEHFQSIRDHQEWWNWTSSVLLAELYKSPWSDSASRENRWQTVVEANILIGELILKKTETVRNEMYSKLGEFVITSNSQNLFGKTGCDARTQSTVSLGQTRSAARATLTHLKASDWLGQHTRAVAAQFVLYHPPSGFFSTVTLQAEWGLAGVLRLRAGVESTRLLLSTGALDCARVTAELLFFLIVMAQMIFQIWIICQNGLLPYCLDLRNWLEGSIIMMSILYYICFAYHFTLKSEKIDQMLREDFKVFIDLENITFWEELTVSLHGVVSFLFLLKSLFILGMHEAMCLPVHALKTVLSNLTWPMMAGAILVMALSSMGTLLLHHSSHAYSSLLRSVTAVLAYTIGPRGLKKWFEWKCSGCIYGLLFLGSLICVVSWAWTAVIKGMVTSLVNTNKRTIRRKQRLTMSELGHYITNKMSALVGQGRTNWSEDHHFINTFSLEVFEDLVDELLFKLSAFSNSLHHTLPSKDPASESPKLSAFSNSLHHTLPSKDPASESPVSLLSGWNSNFESEVSLQDYPPTDDIMMPPIKQSDKHESGQMSAFTGDMLQMD</sequence>
<keyword evidence="7" id="KW-1015">Disulfide bond</keyword>
<keyword evidence="15" id="KW-1185">Reference proteome</keyword>
<dbReference type="InterPro" id="IPR014010">
    <property type="entry name" value="REJ_dom"/>
</dbReference>
<comment type="similarity">
    <text evidence="2">Belongs to the polycystin family.</text>
</comment>
<evidence type="ECO:0000256" key="5">
    <source>
        <dbReference type="ARBA" id="ARBA00022989"/>
    </source>
</evidence>
<dbReference type="PANTHER" id="PTHR46730:SF4">
    <property type="entry name" value="POLYCYSTIC KIDNEY DISEASE PROTEIN 1-LIKE 1"/>
    <property type="match status" value="1"/>
</dbReference>
<accession>A0AAV6FZK0</accession>
<feature type="transmembrane region" description="Helical" evidence="10">
    <location>
        <begin position="2065"/>
        <end position="2087"/>
    </location>
</feature>
<feature type="region of interest" description="Disordered" evidence="9">
    <location>
        <begin position="438"/>
        <end position="464"/>
    </location>
</feature>
<evidence type="ECO:0000259" key="13">
    <source>
        <dbReference type="PROSITE" id="PS51111"/>
    </source>
</evidence>
<dbReference type="Pfam" id="PF01477">
    <property type="entry name" value="PLAT"/>
    <property type="match status" value="1"/>
</dbReference>
<dbReference type="InterPro" id="IPR002859">
    <property type="entry name" value="PKD/REJ-like"/>
</dbReference>
<feature type="compositionally biased region" description="Basic and acidic residues" evidence="9">
    <location>
        <begin position="447"/>
        <end position="464"/>
    </location>
</feature>
<dbReference type="InterPro" id="IPR036392">
    <property type="entry name" value="PLAT/LH2_dom_sf"/>
</dbReference>
<dbReference type="Pfam" id="PF02010">
    <property type="entry name" value="REJ"/>
    <property type="match status" value="2"/>
</dbReference>
<dbReference type="GO" id="GO:0005886">
    <property type="term" value="C:plasma membrane"/>
    <property type="evidence" value="ECO:0007669"/>
    <property type="project" value="TreeGrafter"/>
</dbReference>
<feature type="domain" description="GAIN-B" evidence="12">
    <location>
        <begin position="1019"/>
        <end position="1171"/>
    </location>
</feature>
<keyword evidence="6 10" id="KW-0472">Membrane</keyword>
<protein>
    <submittedName>
        <fullName evidence="14">Uncharacterized protein</fullName>
    </submittedName>
</protein>
<dbReference type="GO" id="GO:0006816">
    <property type="term" value="P:calcium ion transport"/>
    <property type="evidence" value="ECO:0007669"/>
    <property type="project" value="TreeGrafter"/>
</dbReference>
<evidence type="ECO:0000256" key="8">
    <source>
        <dbReference type="PROSITE-ProRule" id="PRU00152"/>
    </source>
</evidence>
<dbReference type="SUPFAM" id="SSF49723">
    <property type="entry name" value="Lipase/lipooxygenase domain (PLAT/LH2 domain)"/>
    <property type="match status" value="1"/>
</dbReference>
<dbReference type="PANTHER" id="PTHR46730">
    <property type="entry name" value="POLYCYSTIN-1"/>
    <property type="match status" value="1"/>
</dbReference>
<evidence type="ECO:0000256" key="2">
    <source>
        <dbReference type="ARBA" id="ARBA00007200"/>
    </source>
</evidence>
<evidence type="ECO:0000256" key="7">
    <source>
        <dbReference type="ARBA" id="ARBA00023157"/>
    </source>
</evidence>
<dbReference type="Proteomes" id="UP000823561">
    <property type="component" value="Chromosome 16"/>
</dbReference>
<keyword evidence="5 10" id="KW-1133">Transmembrane helix</keyword>
<dbReference type="Pfam" id="PF08016">
    <property type="entry name" value="PKD_channel"/>
    <property type="match status" value="1"/>
</dbReference>
<evidence type="ECO:0000259" key="11">
    <source>
        <dbReference type="PROSITE" id="PS50095"/>
    </source>
</evidence>
<evidence type="ECO:0000256" key="1">
    <source>
        <dbReference type="ARBA" id="ARBA00004141"/>
    </source>
</evidence>
<comment type="caution">
    <text evidence="14">The sequence shown here is derived from an EMBL/GenBank/DDBJ whole genome shotgun (WGS) entry which is preliminary data.</text>
</comment>
<dbReference type="PROSITE" id="PS50221">
    <property type="entry name" value="GAIN_B"/>
    <property type="match status" value="1"/>
</dbReference>
<organism evidence="14 15">
    <name type="scientific">Alosa alosa</name>
    <name type="common">allis shad</name>
    <dbReference type="NCBI Taxonomy" id="278164"/>
    <lineage>
        <taxon>Eukaryota</taxon>
        <taxon>Metazoa</taxon>
        <taxon>Chordata</taxon>
        <taxon>Craniata</taxon>
        <taxon>Vertebrata</taxon>
        <taxon>Euteleostomi</taxon>
        <taxon>Actinopterygii</taxon>
        <taxon>Neopterygii</taxon>
        <taxon>Teleostei</taxon>
        <taxon>Clupei</taxon>
        <taxon>Clupeiformes</taxon>
        <taxon>Clupeoidei</taxon>
        <taxon>Clupeidae</taxon>
        <taxon>Alosa</taxon>
    </lineage>
</organism>
<dbReference type="PROSITE" id="PS51111">
    <property type="entry name" value="REJ"/>
    <property type="match status" value="1"/>
</dbReference>
<dbReference type="Gene3D" id="2.60.60.20">
    <property type="entry name" value="PLAT/LH2 domain"/>
    <property type="match status" value="1"/>
</dbReference>
<evidence type="ECO:0000256" key="4">
    <source>
        <dbReference type="ARBA" id="ARBA00022737"/>
    </source>
</evidence>
<feature type="transmembrane region" description="Helical" evidence="10">
    <location>
        <begin position="1429"/>
        <end position="1448"/>
    </location>
</feature>